<feature type="compositionally biased region" description="Polar residues" evidence="1">
    <location>
        <begin position="1"/>
        <end position="11"/>
    </location>
</feature>
<comment type="caution">
    <text evidence="2">The sequence shown here is derived from an EMBL/GenBank/DDBJ whole genome shotgun (WGS) entry which is preliminary data.</text>
</comment>
<reference evidence="2" key="1">
    <citation type="submission" date="2021-03" db="EMBL/GenBank/DDBJ databases">
        <title>Draft genome sequence of rust myrtle Austropuccinia psidii MF-1, a brazilian biotype.</title>
        <authorList>
            <person name="Quecine M.C."/>
            <person name="Pachon D.M.R."/>
            <person name="Bonatelli M.L."/>
            <person name="Correr F.H."/>
            <person name="Franceschini L.M."/>
            <person name="Leite T.F."/>
            <person name="Margarido G.R.A."/>
            <person name="Almeida C.A."/>
            <person name="Ferrarezi J.A."/>
            <person name="Labate C.A."/>
        </authorList>
    </citation>
    <scope>NUCLEOTIDE SEQUENCE</scope>
    <source>
        <strain evidence="2">MF-1</strain>
    </source>
</reference>
<protein>
    <submittedName>
        <fullName evidence="2">Uncharacterized protein</fullName>
    </submittedName>
</protein>
<dbReference type="AlphaFoldDB" id="A0A9Q3D7L8"/>
<gene>
    <name evidence="2" type="ORF">O181_035081</name>
</gene>
<name>A0A9Q3D7L8_9BASI</name>
<keyword evidence="3" id="KW-1185">Reference proteome</keyword>
<dbReference type="EMBL" id="AVOT02013056">
    <property type="protein sequence ID" value="MBW0495366.1"/>
    <property type="molecule type" value="Genomic_DNA"/>
</dbReference>
<accession>A0A9Q3D7L8</accession>
<evidence type="ECO:0000313" key="3">
    <source>
        <dbReference type="Proteomes" id="UP000765509"/>
    </source>
</evidence>
<feature type="region of interest" description="Disordered" evidence="1">
    <location>
        <begin position="1"/>
        <end position="52"/>
    </location>
</feature>
<dbReference type="Proteomes" id="UP000765509">
    <property type="component" value="Unassembled WGS sequence"/>
</dbReference>
<sequence length="167" mass="18761">MVHTRNGSNYLVQPERCGLGRENTKSRSGKSSSRKTFLEDTRVSPHSPRPIPTNLYVNSEPELIQGNILRCEPFSSGSHRYISVPVQKLVQRSQGRGVGNMPKTLAGGHELLLTHQELSGSGVEHRAIRRMEPIFLQRKGQKDKELVEEPKSFIYRPEEGVGNDPSF</sequence>
<organism evidence="2 3">
    <name type="scientific">Austropuccinia psidii MF-1</name>
    <dbReference type="NCBI Taxonomy" id="1389203"/>
    <lineage>
        <taxon>Eukaryota</taxon>
        <taxon>Fungi</taxon>
        <taxon>Dikarya</taxon>
        <taxon>Basidiomycota</taxon>
        <taxon>Pucciniomycotina</taxon>
        <taxon>Pucciniomycetes</taxon>
        <taxon>Pucciniales</taxon>
        <taxon>Sphaerophragmiaceae</taxon>
        <taxon>Austropuccinia</taxon>
    </lineage>
</organism>
<proteinExistence type="predicted"/>
<evidence type="ECO:0000313" key="2">
    <source>
        <dbReference type="EMBL" id="MBW0495366.1"/>
    </source>
</evidence>
<evidence type="ECO:0000256" key="1">
    <source>
        <dbReference type="SAM" id="MobiDB-lite"/>
    </source>
</evidence>